<organism evidence="4 5">
    <name type="scientific">Coemansia biformis</name>
    <dbReference type="NCBI Taxonomy" id="1286918"/>
    <lineage>
        <taxon>Eukaryota</taxon>
        <taxon>Fungi</taxon>
        <taxon>Fungi incertae sedis</taxon>
        <taxon>Zoopagomycota</taxon>
        <taxon>Kickxellomycotina</taxon>
        <taxon>Kickxellomycetes</taxon>
        <taxon>Kickxellales</taxon>
        <taxon>Kickxellaceae</taxon>
        <taxon>Coemansia</taxon>
    </lineage>
</organism>
<dbReference type="AlphaFoldDB" id="A0A9W7YFT0"/>
<dbReference type="Gene3D" id="1.20.80.10">
    <property type="match status" value="1"/>
</dbReference>
<evidence type="ECO:0000256" key="1">
    <source>
        <dbReference type="ARBA" id="ARBA00005567"/>
    </source>
</evidence>
<evidence type="ECO:0000256" key="2">
    <source>
        <dbReference type="ARBA" id="ARBA00023121"/>
    </source>
</evidence>
<dbReference type="InterPro" id="IPR000582">
    <property type="entry name" value="Acyl-CoA-binding_protein"/>
</dbReference>
<evidence type="ECO:0000259" key="3">
    <source>
        <dbReference type="PROSITE" id="PS51228"/>
    </source>
</evidence>
<gene>
    <name evidence="4" type="primary">ACB1</name>
    <name evidence="4" type="ORF">LPJ61_001933</name>
</gene>
<evidence type="ECO:0000313" key="5">
    <source>
        <dbReference type="Proteomes" id="UP001143981"/>
    </source>
</evidence>
<dbReference type="PROSITE" id="PS00880">
    <property type="entry name" value="ACB_1"/>
    <property type="match status" value="1"/>
</dbReference>
<dbReference type="FunFam" id="1.20.80.10:FF:000010">
    <property type="entry name" value="Acyl-CoA-binding domain-containing protein 5"/>
    <property type="match status" value="1"/>
</dbReference>
<dbReference type="InterPro" id="IPR022408">
    <property type="entry name" value="Acyl-CoA-binding_prot_CS"/>
</dbReference>
<comment type="similarity">
    <text evidence="1">Belongs to the ACBP family.</text>
</comment>
<accession>A0A9W7YFT0</accession>
<dbReference type="PANTHER" id="PTHR23310:SF62">
    <property type="entry name" value="ACYL-COA BINDING PROTEIN 1, ISOFORM A"/>
    <property type="match status" value="1"/>
</dbReference>
<dbReference type="PANTHER" id="PTHR23310">
    <property type="entry name" value="ACYL-COA-BINDING PROTEIN, ACBP"/>
    <property type="match status" value="1"/>
</dbReference>
<protein>
    <submittedName>
        <fullName evidence="4">Acyl-CoA-binding protein (ACBP)/diazepam binding inhibitor (DBI)/endozepine (EP)</fullName>
    </submittedName>
</protein>
<dbReference type="EMBL" id="JANBOI010000204">
    <property type="protein sequence ID" value="KAJ1732676.1"/>
    <property type="molecule type" value="Genomic_DNA"/>
</dbReference>
<dbReference type="InterPro" id="IPR014352">
    <property type="entry name" value="FERM/acyl-CoA-bd_prot_sf"/>
</dbReference>
<dbReference type="Pfam" id="PF00887">
    <property type="entry name" value="ACBP"/>
    <property type="match status" value="1"/>
</dbReference>
<feature type="domain" description="ACB" evidence="3">
    <location>
        <begin position="11"/>
        <end position="95"/>
    </location>
</feature>
<dbReference type="GO" id="GO:0000062">
    <property type="term" value="F:fatty-acyl-CoA binding"/>
    <property type="evidence" value="ECO:0007669"/>
    <property type="project" value="InterPro"/>
</dbReference>
<dbReference type="InterPro" id="IPR035984">
    <property type="entry name" value="Acyl-CoA-binding_sf"/>
</dbReference>
<sequence length="95" mass="10720">MADAKKITPELKQTFDEAAEQVKSLPKAPADDVKLKLYGLFKQATVGNNTTPKPGMLDFRGKYKWDAWTEVKDKDQVDAMEEYIALVKKLQADSE</sequence>
<reference evidence="4" key="1">
    <citation type="submission" date="2022-07" db="EMBL/GenBank/DDBJ databases">
        <title>Phylogenomic reconstructions and comparative analyses of Kickxellomycotina fungi.</title>
        <authorList>
            <person name="Reynolds N.K."/>
            <person name="Stajich J.E."/>
            <person name="Barry K."/>
            <person name="Grigoriev I.V."/>
            <person name="Crous P."/>
            <person name="Smith M.E."/>
        </authorList>
    </citation>
    <scope>NUCLEOTIDE SEQUENCE</scope>
    <source>
        <strain evidence="4">BCRC 34381</strain>
    </source>
</reference>
<proteinExistence type="inferred from homology"/>
<keyword evidence="5" id="KW-1185">Reference proteome</keyword>
<dbReference type="PRINTS" id="PR00689">
    <property type="entry name" value="ACOABINDINGP"/>
</dbReference>
<dbReference type="OrthoDB" id="346910at2759"/>
<keyword evidence="2" id="KW-0446">Lipid-binding</keyword>
<dbReference type="Proteomes" id="UP001143981">
    <property type="component" value="Unassembled WGS sequence"/>
</dbReference>
<dbReference type="SUPFAM" id="SSF47027">
    <property type="entry name" value="Acyl-CoA binding protein"/>
    <property type="match status" value="1"/>
</dbReference>
<evidence type="ECO:0000313" key="4">
    <source>
        <dbReference type="EMBL" id="KAJ1732676.1"/>
    </source>
</evidence>
<comment type="caution">
    <text evidence="4">The sequence shown here is derived from an EMBL/GenBank/DDBJ whole genome shotgun (WGS) entry which is preliminary data.</text>
</comment>
<dbReference type="PROSITE" id="PS51228">
    <property type="entry name" value="ACB_2"/>
    <property type="match status" value="1"/>
</dbReference>
<name>A0A9W7YFT0_9FUNG</name>
<dbReference type="GO" id="GO:0006631">
    <property type="term" value="P:fatty acid metabolic process"/>
    <property type="evidence" value="ECO:0007669"/>
    <property type="project" value="TreeGrafter"/>
</dbReference>